<organism evidence="1">
    <name type="scientific">Anguilla anguilla</name>
    <name type="common">European freshwater eel</name>
    <name type="synonym">Muraena anguilla</name>
    <dbReference type="NCBI Taxonomy" id="7936"/>
    <lineage>
        <taxon>Eukaryota</taxon>
        <taxon>Metazoa</taxon>
        <taxon>Chordata</taxon>
        <taxon>Craniata</taxon>
        <taxon>Vertebrata</taxon>
        <taxon>Euteleostomi</taxon>
        <taxon>Actinopterygii</taxon>
        <taxon>Neopterygii</taxon>
        <taxon>Teleostei</taxon>
        <taxon>Anguilliformes</taxon>
        <taxon>Anguillidae</taxon>
        <taxon>Anguilla</taxon>
    </lineage>
</organism>
<reference evidence="1" key="1">
    <citation type="submission" date="2014-11" db="EMBL/GenBank/DDBJ databases">
        <authorList>
            <person name="Amaro Gonzalez C."/>
        </authorList>
    </citation>
    <scope>NUCLEOTIDE SEQUENCE</scope>
</reference>
<sequence>MELSLYCACLCVCTCVCVCVWGPPVFVSKFICFSEWLYLTSLFL</sequence>
<name>A0A0E9QTH3_ANGAN</name>
<reference evidence="1" key="2">
    <citation type="journal article" date="2015" name="Fish Shellfish Immunol.">
        <title>Early steps in the European eel (Anguilla anguilla)-Vibrio vulnificus interaction in the gills: Role of the RtxA13 toxin.</title>
        <authorList>
            <person name="Callol A."/>
            <person name="Pajuelo D."/>
            <person name="Ebbesson L."/>
            <person name="Teles M."/>
            <person name="MacKenzie S."/>
            <person name="Amaro C."/>
        </authorList>
    </citation>
    <scope>NUCLEOTIDE SEQUENCE</scope>
</reference>
<accession>A0A0E9QTH3</accession>
<dbReference type="AlphaFoldDB" id="A0A0E9QTH3"/>
<protein>
    <submittedName>
        <fullName evidence="1">Uncharacterized protein</fullName>
    </submittedName>
</protein>
<dbReference type="EMBL" id="GBXM01088997">
    <property type="protein sequence ID" value="JAH19580.1"/>
    <property type="molecule type" value="Transcribed_RNA"/>
</dbReference>
<evidence type="ECO:0000313" key="1">
    <source>
        <dbReference type="EMBL" id="JAH19580.1"/>
    </source>
</evidence>
<proteinExistence type="predicted"/>